<dbReference type="GO" id="GO:0046983">
    <property type="term" value="F:protein dimerization activity"/>
    <property type="evidence" value="ECO:0007669"/>
    <property type="project" value="InterPro"/>
</dbReference>
<dbReference type="SUPFAM" id="SSF140500">
    <property type="entry name" value="BAS1536-like"/>
    <property type="match status" value="1"/>
</dbReference>
<gene>
    <name evidence="1" type="ORF">E4663_08955</name>
</gene>
<dbReference type="Proteomes" id="UP000297982">
    <property type="component" value="Unassembled WGS sequence"/>
</dbReference>
<proteinExistence type="predicted"/>
<dbReference type="Pfam" id="PF09388">
    <property type="entry name" value="SpoOE-like"/>
    <property type="match status" value="1"/>
</dbReference>
<dbReference type="EMBL" id="SRJC01000001">
    <property type="protein sequence ID" value="TGB05499.1"/>
    <property type="molecule type" value="Genomic_DNA"/>
</dbReference>
<reference evidence="1 2" key="1">
    <citation type="journal article" date="2003" name="Int. J. Syst. Evol. Microbiol.">
        <title>Halobacillus salinus sp. nov., isolated from a salt lake on the coast of the East Sea in Korea.</title>
        <authorList>
            <person name="Yoon J.H."/>
            <person name="Kang K.H."/>
            <person name="Park Y.H."/>
        </authorList>
    </citation>
    <scope>NUCLEOTIDE SEQUENCE [LARGE SCALE GENOMIC DNA]</scope>
    <source>
        <strain evidence="1 2">HSL-3</strain>
    </source>
</reference>
<protein>
    <submittedName>
        <fullName evidence="1">Aspartyl-phosphate phosphatase Spo0E family protein</fullName>
    </submittedName>
</protein>
<dbReference type="Gene3D" id="4.10.280.10">
    <property type="entry name" value="Helix-loop-helix DNA-binding domain"/>
    <property type="match status" value="1"/>
</dbReference>
<dbReference type="GO" id="GO:0043937">
    <property type="term" value="P:regulation of sporulation"/>
    <property type="evidence" value="ECO:0007669"/>
    <property type="project" value="InterPro"/>
</dbReference>
<name>A0A4Z0H7D1_9BACI</name>
<evidence type="ECO:0000313" key="2">
    <source>
        <dbReference type="Proteomes" id="UP000297982"/>
    </source>
</evidence>
<sequence>MKYELPLDDEVERLRKKMIEIASNQGFASQESVEVSQELDLLLNKMQMEHQV</sequence>
<dbReference type="InterPro" id="IPR036638">
    <property type="entry name" value="HLH_DNA-bd_sf"/>
</dbReference>
<dbReference type="AlphaFoldDB" id="A0A4Z0H7D1"/>
<accession>A0A4Z0H7D1</accession>
<dbReference type="InterPro" id="IPR037208">
    <property type="entry name" value="Spo0E-like_sf"/>
</dbReference>
<dbReference type="InterPro" id="IPR018540">
    <property type="entry name" value="Spo0E-like"/>
</dbReference>
<organism evidence="1 2">
    <name type="scientific">Halobacillus salinus</name>
    <dbReference type="NCBI Taxonomy" id="192814"/>
    <lineage>
        <taxon>Bacteria</taxon>
        <taxon>Bacillati</taxon>
        <taxon>Bacillota</taxon>
        <taxon>Bacilli</taxon>
        <taxon>Bacillales</taxon>
        <taxon>Bacillaceae</taxon>
        <taxon>Halobacillus</taxon>
    </lineage>
</organism>
<comment type="caution">
    <text evidence="1">The sequence shown here is derived from an EMBL/GenBank/DDBJ whole genome shotgun (WGS) entry which is preliminary data.</text>
</comment>
<keyword evidence="2" id="KW-1185">Reference proteome</keyword>
<evidence type="ECO:0000313" key="1">
    <source>
        <dbReference type="EMBL" id="TGB05499.1"/>
    </source>
</evidence>